<dbReference type="PANTHER" id="PTHR11787">
    <property type="entry name" value="RAB GDP-DISSOCIATION INHIBITOR"/>
    <property type="match status" value="1"/>
</dbReference>
<reference evidence="3" key="1">
    <citation type="submission" date="2021-09" db="EMBL/GenBank/DDBJ databases">
        <authorList>
            <consortium name="AG Swart"/>
            <person name="Singh M."/>
            <person name="Singh A."/>
            <person name="Seah K."/>
            <person name="Emmerich C."/>
        </authorList>
    </citation>
    <scope>NUCLEOTIDE SEQUENCE</scope>
    <source>
        <strain evidence="3">ATCC30299</strain>
    </source>
</reference>
<protein>
    <recommendedName>
        <fullName evidence="2">Rab GDP dissociation inhibitor</fullName>
    </recommendedName>
</protein>
<dbReference type="PRINTS" id="PR00892">
    <property type="entry name" value="RABGDI"/>
</dbReference>
<dbReference type="SUPFAM" id="SSF51905">
    <property type="entry name" value="FAD/NAD(P)-binding domain"/>
    <property type="match status" value="2"/>
</dbReference>
<accession>A0AAU9JUT0</accession>
<dbReference type="SUPFAM" id="SSF54373">
    <property type="entry name" value="FAD-linked reductases, C-terminal domain"/>
    <property type="match status" value="1"/>
</dbReference>
<organism evidence="3 4">
    <name type="scientific">Blepharisma stoltei</name>
    <dbReference type="NCBI Taxonomy" id="1481888"/>
    <lineage>
        <taxon>Eukaryota</taxon>
        <taxon>Sar</taxon>
        <taxon>Alveolata</taxon>
        <taxon>Ciliophora</taxon>
        <taxon>Postciliodesmatophora</taxon>
        <taxon>Heterotrichea</taxon>
        <taxon>Heterotrichida</taxon>
        <taxon>Blepharismidae</taxon>
        <taxon>Blepharisma</taxon>
    </lineage>
</organism>
<dbReference type="InterPro" id="IPR018203">
    <property type="entry name" value="GDP_dissociation_inhibitor"/>
</dbReference>
<evidence type="ECO:0000313" key="4">
    <source>
        <dbReference type="Proteomes" id="UP001162131"/>
    </source>
</evidence>
<sequence>METDYDYIVLGTGITESFISILLSANGKRVLQADKNNFYGGEMRYLDLNEYWNSIPNNGAIPQFLGMPRKWIFDLISKFINWKGKFIKLLYSSALLDYLEFRNIERTFISTGPIDTDLWKNNLKAIPKNCIEVIETNLMGVNEIDQSKNFYNFIQGNDFYNGFIYNGANLSETPFRELILNFSLSDVSLEFIKHYIGVRWEDTLSQNSLEVLMDLKRKMSSFEIEDYNQFIYPLYGLSSIIEGCSRLTAIYGNLLTLSSTIGDINFQNSSEKIEISINDEKYRANAIICSPDYAKKFIELKKQQTILRATYIFLHPIIDDLSKSCHITLSKRNINREHDIYITCLDESFSVCRDHYIVCASTVMESDNPEFELLSTRRLLGHYFKVVYHQYDIFDWDKSTVPNNLFITKSYDPSADMESIADDIIELYKEATGTELKFSEHN</sequence>
<dbReference type="EMBL" id="CAJZBQ010000045">
    <property type="protein sequence ID" value="CAG9328219.1"/>
    <property type="molecule type" value="Genomic_DNA"/>
</dbReference>
<dbReference type="Gene3D" id="1.10.405.10">
    <property type="entry name" value="Guanine Nucleotide Dissociation Inhibitor, domain 1"/>
    <property type="match status" value="1"/>
</dbReference>
<evidence type="ECO:0000313" key="3">
    <source>
        <dbReference type="EMBL" id="CAG9328219.1"/>
    </source>
</evidence>
<dbReference type="Gene3D" id="3.30.519.10">
    <property type="entry name" value="Guanine Nucleotide Dissociation Inhibitor, domain 2"/>
    <property type="match status" value="1"/>
</dbReference>
<dbReference type="Gene3D" id="3.50.50.60">
    <property type="entry name" value="FAD/NAD(P)-binding domain"/>
    <property type="match status" value="1"/>
</dbReference>
<dbReference type="Pfam" id="PF00996">
    <property type="entry name" value="GDI"/>
    <property type="match status" value="1"/>
</dbReference>
<dbReference type="GO" id="GO:0016192">
    <property type="term" value="P:vesicle-mediated transport"/>
    <property type="evidence" value="ECO:0007669"/>
    <property type="project" value="TreeGrafter"/>
</dbReference>
<dbReference type="Proteomes" id="UP001162131">
    <property type="component" value="Unassembled WGS sequence"/>
</dbReference>
<dbReference type="GO" id="GO:0005737">
    <property type="term" value="C:cytoplasm"/>
    <property type="evidence" value="ECO:0007669"/>
    <property type="project" value="TreeGrafter"/>
</dbReference>
<name>A0AAU9JUT0_9CILI</name>
<proteinExistence type="inferred from homology"/>
<comment type="similarity">
    <text evidence="1 2">Belongs to the Rab GDI family.</text>
</comment>
<evidence type="ECO:0000256" key="2">
    <source>
        <dbReference type="RuleBase" id="RU363124"/>
    </source>
</evidence>
<dbReference type="GO" id="GO:0015031">
    <property type="term" value="P:protein transport"/>
    <property type="evidence" value="ECO:0007669"/>
    <property type="project" value="InterPro"/>
</dbReference>
<dbReference type="PRINTS" id="PR00891">
    <property type="entry name" value="RABGDIREP"/>
</dbReference>
<dbReference type="InterPro" id="IPR036188">
    <property type="entry name" value="FAD/NAD-bd_sf"/>
</dbReference>
<evidence type="ECO:0000256" key="1">
    <source>
        <dbReference type="ARBA" id="ARBA00005593"/>
    </source>
</evidence>
<gene>
    <name evidence="3" type="ORF">BSTOLATCC_MIC45674</name>
</gene>
<dbReference type="GO" id="GO:0007264">
    <property type="term" value="P:small GTPase-mediated signal transduction"/>
    <property type="evidence" value="ECO:0007669"/>
    <property type="project" value="InterPro"/>
</dbReference>
<comment type="caution">
    <text evidence="3">The sequence shown here is derived from an EMBL/GenBank/DDBJ whole genome shotgun (WGS) entry which is preliminary data.</text>
</comment>
<dbReference type="GO" id="GO:0005093">
    <property type="term" value="F:Rab GDP-dissociation inhibitor activity"/>
    <property type="evidence" value="ECO:0007669"/>
    <property type="project" value="InterPro"/>
</dbReference>
<dbReference type="InterPro" id="IPR000806">
    <property type="entry name" value="RabGDI"/>
</dbReference>
<dbReference type="PANTHER" id="PTHR11787:SF8">
    <property type="entry name" value="RAB GDP DISSOCIATION INHIBITOR"/>
    <property type="match status" value="1"/>
</dbReference>
<keyword evidence="4" id="KW-1185">Reference proteome</keyword>
<dbReference type="AlphaFoldDB" id="A0AAU9JUT0"/>